<dbReference type="InterPro" id="IPR018181">
    <property type="entry name" value="Heat_shock_70_CS"/>
</dbReference>
<dbReference type="InterPro" id="IPR043129">
    <property type="entry name" value="ATPase_NBD"/>
</dbReference>
<dbReference type="Gene3D" id="3.90.640.10">
    <property type="entry name" value="Actin, Chain A, domain 4"/>
    <property type="match status" value="1"/>
</dbReference>
<evidence type="ECO:0000256" key="1">
    <source>
        <dbReference type="ARBA" id="ARBA00007381"/>
    </source>
</evidence>
<dbReference type="InterPro" id="IPR029047">
    <property type="entry name" value="HSP70_peptide-bd_sf"/>
</dbReference>
<evidence type="ECO:0000256" key="4">
    <source>
        <dbReference type="ARBA" id="ARBA00023186"/>
    </source>
</evidence>
<evidence type="ECO:0000256" key="3">
    <source>
        <dbReference type="ARBA" id="ARBA00022840"/>
    </source>
</evidence>
<keyword evidence="4" id="KW-0143">Chaperone</keyword>
<comment type="caution">
    <text evidence="5">The sequence shown here is derived from an EMBL/GenBank/DDBJ whole genome shotgun (WGS) entry which is preliminary data.</text>
</comment>
<comment type="similarity">
    <text evidence="1">Belongs to the heat shock protein 70 family.</text>
</comment>
<sequence>MIVGIDLGTTNSLVAWITREGRPEIIINERGSRLTPSVVYFKNERQVIVGELARSQMLLYPQQTVVRVKRKMGTPFRYSIFGREYTPSEISGLILRKLKNYAEAYLGREVDQAVITVPAYFDDNQRQATIRAAYLAGMTPVKLLNEPTAAALAYNLHASGENNLLVLDFGGGTFDISLMHFSEGLFEVMATGGSTELGGSDIDDILVRYVVDAVKEAEGIDLSQDPVALQQVYFHVERAKIDLSTVQETTIVIPYIALSERGPVHVRLPLSRERMNNLCAQIFERVESLIEETIERAHLTKDWVQTIVFVGGSSRIPRFREVVQRLFQGVPVTFCDSLNPDEVVALGAAIQAGIIEGRIREVELRDILPHSLGVLDDQGNFVPILERGTVYPAVASRLFTNTRDDQEEAIVEVLQERDGGRLISLGNFCFRSERKWKRGEANLEVVFHLDESGVLNVSAVDLDTGRTEEATITGGLWGDGGGIDFPERRGPGLEVL</sequence>
<dbReference type="InterPro" id="IPR013126">
    <property type="entry name" value="Hsp_70_fam"/>
</dbReference>
<evidence type="ECO:0000313" key="5">
    <source>
        <dbReference type="EMBL" id="HGY40131.1"/>
    </source>
</evidence>
<dbReference type="Gene3D" id="2.60.34.10">
    <property type="entry name" value="Substrate Binding Domain Of DNAk, Chain A, domain 1"/>
    <property type="match status" value="1"/>
</dbReference>
<dbReference type="SUPFAM" id="SSF100920">
    <property type="entry name" value="Heat shock protein 70kD (HSP70), peptide-binding domain"/>
    <property type="match status" value="1"/>
</dbReference>
<evidence type="ECO:0000256" key="2">
    <source>
        <dbReference type="ARBA" id="ARBA00022741"/>
    </source>
</evidence>
<dbReference type="GO" id="GO:0005524">
    <property type="term" value="F:ATP binding"/>
    <property type="evidence" value="ECO:0007669"/>
    <property type="project" value="UniProtKB-KW"/>
</dbReference>
<keyword evidence="2" id="KW-0547">Nucleotide-binding</keyword>
<name>A0A7V4WLF0_9BACT</name>
<accession>A0A7V4WLF0</accession>
<proteinExistence type="inferred from homology"/>
<dbReference type="SUPFAM" id="SSF53067">
    <property type="entry name" value="Actin-like ATPase domain"/>
    <property type="match status" value="2"/>
</dbReference>
<dbReference type="EMBL" id="DTIY01000076">
    <property type="protein sequence ID" value="HGY40131.1"/>
    <property type="molecule type" value="Genomic_DNA"/>
</dbReference>
<dbReference type="PROSITE" id="PS00297">
    <property type="entry name" value="HSP70_1"/>
    <property type="match status" value="1"/>
</dbReference>
<dbReference type="PROSITE" id="PS00329">
    <property type="entry name" value="HSP70_2"/>
    <property type="match status" value="1"/>
</dbReference>
<dbReference type="PANTHER" id="PTHR19375">
    <property type="entry name" value="HEAT SHOCK PROTEIN 70KDA"/>
    <property type="match status" value="1"/>
</dbReference>
<dbReference type="GO" id="GO:0140662">
    <property type="term" value="F:ATP-dependent protein folding chaperone"/>
    <property type="evidence" value="ECO:0007669"/>
    <property type="project" value="InterPro"/>
</dbReference>
<reference evidence="5" key="1">
    <citation type="journal article" date="2020" name="mSystems">
        <title>Genome- and Community-Level Interaction Insights into Carbon Utilization and Element Cycling Functions of Hydrothermarchaeota in Hydrothermal Sediment.</title>
        <authorList>
            <person name="Zhou Z."/>
            <person name="Liu Y."/>
            <person name="Xu W."/>
            <person name="Pan J."/>
            <person name="Luo Z.H."/>
            <person name="Li M."/>
        </authorList>
    </citation>
    <scope>NUCLEOTIDE SEQUENCE [LARGE SCALE GENOMIC DNA]</scope>
    <source>
        <strain evidence="5">SpSt-82</strain>
    </source>
</reference>
<protein>
    <submittedName>
        <fullName evidence="5">Molecular chaperone DnaK</fullName>
    </submittedName>
</protein>
<dbReference type="FunFam" id="3.30.420.40:FF:000071">
    <property type="entry name" value="Molecular chaperone DnaK"/>
    <property type="match status" value="1"/>
</dbReference>
<dbReference type="Gene3D" id="3.30.420.40">
    <property type="match status" value="2"/>
</dbReference>
<dbReference type="Pfam" id="PF00012">
    <property type="entry name" value="HSP70"/>
    <property type="match status" value="1"/>
</dbReference>
<dbReference type="AlphaFoldDB" id="A0A7V4WLF0"/>
<organism evidence="5">
    <name type="scientific">Candidatus Caldatribacterium saccharofermentans</name>
    <dbReference type="NCBI Taxonomy" id="1454753"/>
    <lineage>
        <taxon>Bacteria</taxon>
        <taxon>Pseudomonadati</taxon>
        <taxon>Atribacterota</taxon>
        <taxon>Atribacteria</taxon>
        <taxon>Atribacterales</taxon>
        <taxon>Candidatus Caldatribacteriaceae</taxon>
        <taxon>Candidatus Caldatribacterium</taxon>
    </lineage>
</organism>
<gene>
    <name evidence="5" type="ORF">ENW11_10045</name>
</gene>
<dbReference type="FunFam" id="3.90.640.10:FF:000003">
    <property type="entry name" value="Molecular chaperone DnaK"/>
    <property type="match status" value="1"/>
</dbReference>
<keyword evidence="3" id="KW-0067">ATP-binding</keyword>
<dbReference type="PRINTS" id="PR00301">
    <property type="entry name" value="HEATSHOCK70"/>
</dbReference>